<evidence type="ECO:0000313" key="4">
    <source>
        <dbReference type="Proteomes" id="UP000730618"/>
    </source>
</evidence>
<dbReference type="PROSITE" id="PS50022">
    <property type="entry name" value="FA58C_3"/>
    <property type="match status" value="1"/>
</dbReference>
<keyword evidence="1" id="KW-0732">Signal</keyword>
<accession>A0ABN7TN18</accession>
<evidence type="ECO:0000259" key="2">
    <source>
        <dbReference type="PROSITE" id="PS50022"/>
    </source>
</evidence>
<feature type="signal peptide" evidence="1">
    <location>
        <begin position="1"/>
        <end position="31"/>
    </location>
</feature>
<dbReference type="EMBL" id="CAJVCE010000007">
    <property type="protein sequence ID" value="CAG7642700.1"/>
    <property type="molecule type" value="Genomic_DNA"/>
</dbReference>
<feature type="chain" id="PRO_5045042937" description="F5/8 type C domain-containing protein" evidence="1">
    <location>
        <begin position="32"/>
        <end position="487"/>
    </location>
</feature>
<reference evidence="3 4" key="1">
    <citation type="submission" date="2021-06" db="EMBL/GenBank/DDBJ databases">
        <authorList>
            <person name="Criscuolo A."/>
        </authorList>
    </citation>
    <scope>NUCLEOTIDE SEQUENCE [LARGE SCALE GENOMIC DNA]</scope>
    <source>
        <strain evidence="4">CIP 111802</strain>
    </source>
</reference>
<protein>
    <recommendedName>
        <fullName evidence="2">F5/8 type C domain-containing protein</fullName>
    </recommendedName>
</protein>
<name>A0ABN7TN18_9BACL</name>
<gene>
    <name evidence="3" type="ORF">PAECIP111802_02891</name>
</gene>
<evidence type="ECO:0000256" key="1">
    <source>
        <dbReference type="SAM" id="SignalP"/>
    </source>
</evidence>
<dbReference type="Proteomes" id="UP000730618">
    <property type="component" value="Unassembled WGS sequence"/>
</dbReference>
<proteinExistence type="predicted"/>
<evidence type="ECO:0000313" key="3">
    <source>
        <dbReference type="EMBL" id="CAG7642700.1"/>
    </source>
</evidence>
<comment type="caution">
    <text evidence="3">The sequence shown here is derived from an EMBL/GenBank/DDBJ whole genome shotgun (WGS) entry which is preliminary data.</text>
</comment>
<dbReference type="InterPro" id="IPR000421">
    <property type="entry name" value="FA58C"/>
</dbReference>
<dbReference type="Pfam" id="PF00754">
    <property type="entry name" value="F5_F8_type_C"/>
    <property type="match status" value="1"/>
</dbReference>
<keyword evidence="4" id="KW-1185">Reference proteome</keyword>
<sequence>MIRKGSFALAFMLLLCFIAMPLFYGAPAVYAATKTVPAGDLETLRNYLAGAQPGDIIEVSGTFTVSDGTIATGVSGTAGNYITIRGTGSGATFNFTASAGNAAFHVKHNYYKLENLTINSNSQSNKGLLIEASHGNVTNVTVKNTLAEGFKIRKNSQYWLISDSTAQNTGQSGKFGEGFYVGDADQNWTTAPNPDQSGYITFLRCSAIQTKNDGFDFKEGTHHIKVVSSTIDFQNTVPESTVGNNGLFMRANNVQVINTAVKNNAGTGQAFRTSKITASDGISYGSNLELKGVSAVNLAGAMIYTNYTSNKLFTDYTMTGVSGGLYASGSNTATSSSPSSFTEMTWSGEGGAVYGTGTAVNLALNKSAAASTEWSATYAAAKAVDGSTGTRWASASGTSSGQWLRIDFGSNQTYGKVLIKETSFANITSFKLQSSSDGTNFTDITSGTTIGASKTITFSPVTSRYIRLYVNSASDEANVDEFEVYSS</sequence>
<organism evidence="3 4">
    <name type="scientific">Paenibacillus allorhizosphaerae</name>
    <dbReference type="NCBI Taxonomy" id="2849866"/>
    <lineage>
        <taxon>Bacteria</taxon>
        <taxon>Bacillati</taxon>
        <taxon>Bacillota</taxon>
        <taxon>Bacilli</taxon>
        <taxon>Bacillales</taxon>
        <taxon>Paenibacillaceae</taxon>
        <taxon>Paenibacillus</taxon>
    </lineage>
</organism>
<feature type="domain" description="F5/8 type C" evidence="2">
    <location>
        <begin position="351"/>
        <end position="487"/>
    </location>
</feature>
<dbReference type="RefSeq" id="WP_218099220.1">
    <property type="nucleotide sequence ID" value="NZ_CAJVCE010000007.1"/>
</dbReference>